<sequence>MGSLTINPAHRSELFTVKIHQGTIFNARNLGTNKCIAGFFTGPGLGISCEQIFEDLKILYPNLKIAPQGYRLALWAQEDMEISIYHEGAQGADLVLPTPKPPREWLGVMFHHPDHWRCSQAKGEGITGHVEVGTPFKTNNSIETASILKLQPKIFTFRSGSSETRREYSITSRGLSKNGIVLRADVHDIFDKRLIAIHPVTFKVRVFAPMAIVAPYHGQTVDWGPRGPPGKEALAYHYQQTVLENVGARFTLRCKISTRNKWSDSMNKILQSELPSIPTITEDIEPGGDGAADGFEDAWRPRLGRAQEEEIRSWLEKYDV</sequence>
<comment type="caution">
    <text evidence="1">The sequence shown here is derived from an EMBL/GenBank/DDBJ whole genome shotgun (WGS) entry which is preliminary data.</text>
</comment>
<keyword evidence="2" id="KW-1185">Reference proteome</keyword>
<dbReference type="Proteomes" id="UP001221413">
    <property type="component" value="Unassembled WGS sequence"/>
</dbReference>
<evidence type="ECO:0000313" key="1">
    <source>
        <dbReference type="EMBL" id="KAJ6257900.1"/>
    </source>
</evidence>
<evidence type="ECO:0008006" key="3">
    <source>
        <dbReference type="Google" id="ProtNLM"/>
    </source>
</evidence>
<organism evidence="1 2">
    <name type="scientific">Drechslerella dactyloides</name>
    <name type="common">Nematode-trapping fungus</name>
    <name type="synonym">Arthrobotrys dactyloides</name>
    <dbReference type="NCBI Taxonomy" id="74499"/>
    <lineage>
        <taxon>Eukaryota</taxon>
        <taxon>Fungi</taxon>
        <taxon>Dikarya</taxon>
        <taxon>Ascomycota</taxon>
        <taxon>Pezizomycotina</taxon>
        <taxon>Orbiliomycetes</taxon>
        <taxon>Orbiliales</taxon>
        <taxon>Orbiliaceae</taxon>
        <taxon>Drechslerella</taxon>
    </lineage>
</organism>
<gene>
    <name evidence="1" type="ORF">Dda_7690</name>
</gene>
<dbReference type="EMBL" id="JAQGDS010000010">
    <property type="protein sequence ID" value="KAJ6257900.1"/>
    <property type="molecule type" value="Genomic_DNA"/>
</dbReference>
<name>A0AAD6ISM3_DREDA</name>
<dbReference type="AlphaFoldDB" id="A0AAD6ISM3"/>
<proteinExistence type="predicted"/>
<protein>
    <recommendedName>
        <fullName evidence="3">HNH nuclease domain-containing protein</fullName>
    </recommendedName>
</protein>
<evidence type="ECO:0000313" key="2">
    <source>
        <dbReference type="Proteomes" id="UP001221413"/>
    </source>
</evidence>
<accession>A0AAD6ISM3</accession>
<reference evidence="1" key="1">
    <citation type="submission" date="2023-01" db="EMBL/GenBank/DDBJ databases">
        <title>The chitinases involved in constricting ring structure development in the nematode-trapping fungus Drechslerella dactyloides.</title>
        <authorList>
            <person name="Wang R."/>
            <person name="Zhang L."/>
            <person name="Tang P."/>
            <person name="Li S."/>
            <person name="Liang L."/>
        </authorList>
    </citation>
    <scope>NUCLEOTIDE SEQUENCE</scope>
    <source>
        <strain evidence="1">YMF1.00031</strain>
    </source>
</reference>